<dbReference type="InterPro" id="IPR036097">
    <property type="entry name" value="HisK_dim/P_sf"/>
</dbReference>
<dbReference type="InterPro" id="IPR000014">
    <property type="entry name" value="PAS"/>
</dbReference>
<dbReference type="Pfam" id="PF02518">
    <property type="entry name" value="HATPase_c"/>
    <property type="match status" value="1"/>
</dbReference>
<sequence>MSKPEAGASRARPGNEGESWFADLGMPAGVAGGDDEPSLMTPDWADSNEGPEDSTFLSRQARRLVRADDSAQRRVYRTYLAARAVLGLALFVTQLVLMWLSSRELSWLPLVSGAYALQAGLTWWRWALLGGGQHRSLRRLHWWSTIGVDVVAFGVLHSLDPGSSLNHAALLVLPVLMAGVLSPRLPALATAAAVALMLLAAAWQRGMAGGDLLSLLSQAGMAGIGMFVIVLVSGQMASRLAREERTARGSLELARQQAELNRLVIDEMSDGVLVVDRQCRVRSANPAARKLLAEQGQCPVPPFSLQSEDGWRSLAEAVSSAYRAGHWPRDGVDLALSYAGASPHSVRVRARFTRGQRGTVLATEGGGEVLAVLFVEKLRDVLARQRQERLVAMGRISAGIAHEIRNPLAAVAQANALLREDALRPDQERLLRIVADNVERLKRIVDDVMEAAPGGQAPSRTLDLNQEVSTICGEFARTVGLVLGHECRLRVQMPLEPVGAVFDGDHLRRVLVNLLENALRHSRDMAGSVLLSIEMLDGPYVRLSVASDGDPIAPEVEAHLFEPFHSTRSRGTGLGLYICRQLCERHGASIDYMRRPGARHPNVFQVVLRRDSVASEGRLYV</sequence>
<dbReference type="Gene3D" id="1.10.287.130">
    <property type="match status" value="1"/>
</dbReference>
<dbReference type="SMART" id="SM00388">
    <property type="entry name" value="HisKA"/>
    <property type="match status" value="1"/>
</dbReference>
<proteinExistence type="predicted"/>
<dbReference type="Gene3D" id="3.30.565.10">
    <property type="entry name" value="Histidine kinase-like ATPase, C-terminal domain"/>
    <property type="match status" value="1"/>
</dbReference>
<dbReference type="InterPro" id="IPR005467">
    <property type="entry name" value="His_kinase_dom"/>
</dbReference>
<dbReference type="InterPro" id="IPR036890">
    <property type="entry name" value="HATPase_C_sf"/>
</dbReference>
<keyword evidence="7" id="KW-0808">Transferase</keyword>
<evidence type="ECO:0000313" key="8">
    <source>
        <dbReference type="Proteomes" id="UP000672097"/>
    </source>
</evidence>
<dbReference type="SMART" id="SM00387">
    <property type="entry name" value="HATPase_c"/>
    <property type="match status" value="1"/>
</dbReference>
<dbReference type="InterPro" id="IPR003594">
    <property type="entry name" value="HATPase_dom"/>
</dbReference>
<gene>
    <name evidence="7" type="ORF">KAK11_09220</name>
</gene>
<feature type="transmembrane region" description="Helical" evidence="5">
    <location>
        <begin position="140"/>
        <end position="159"/>
    </location>
</feature>
<dbReference type="InterPro" id="IPR003661">
    <property type="entry name" value="HisK_dim/P_dom"/>
</dbReference>
<dbReference type="EC" id="2.7.13.3" evidence="2"/>
<feature type="transmembrane region" description="Helical" evidence="5">
    <location>
        <begin position="212"/>
        <end position="232"/>
    </location>
</feature>
<comment type="caution">
    <text evidence="7">The sequence shown here is derived from an EMBL/GenBank/DDBJ whole genome shotgun (WGS) entry which is preliminary data.</text>
</comment>
<feature type="transmembrane region" description="Helical" evidence="5">
    <location>
        <begin position="80"/>
        <end position="101"/>
    </location>
</feature>
<evidence type="ECO:0000313" key="7">
    <source>
        <dbReference type="EMBL" id="MBQ0935505.1"/>
    </source>
</evidence>
<feature type="domain" description="Histidine kinase" evidence="6">
    <location>
        <begin position="399"/>
        <end position="612"/>
    </location>
</feature>
<dbReference type="SUPFAM" id="SSF55785">
    <property type="entry name" value="PYP-like sensor domain (PAS domain)"/>
    <property type="match status" value="1"/>
</dbReference>
<dbReference type="EMBL" id="JAGQDG010000003">
    <property type="protein sequence ID" value="MBQ0935505.1"/>
    <property type="molecule type" value="Genomic_DNA"/>
</dbReference>
<dbReference type="PANTHER" id="PTHR43065">
    <property type="entry name" value="SENSOR HISTIDINE KINASE"/>
    <property type="match status" value="1"/>
</dbReference>
<organism evidence="7 8">
    <name type="scientific">Ideonella paludis</name>
    <dbReference type="NCBI Taxonomy" id="1233411"/>
    <lineage>
        <taxon>Bacteria</taxon>
        <taxon>Pseudomonadati</taxon>
        <taxon>Pseudomonadota</taxon>
        <taxon>Betaproteobacteria</taxon>
        <taxon>Burkholderiales</taxon>
        <taxon>Sphaerotilaceae</taxon>
        <taxon>Ideonella</taxon>
    </lineage>
</organism>
<evidence type="ECO:0000256" key="1">
    <source>
        <dbReference type="ARBA" id="ARBA00000085"/>
    </source>
</evidence>
<dbReference type="SUPFAM" id="SSF55874">
    <property type="entry name" value="ATPase domain of HSP90 chaperone/DNA topoisomerase II/histidine kinase"/>
    <property type="match status" value="1"/>
</dbReference>
<dbReference type="PROSITE" id="PS50109">
    <property type="entry name" value="HIS_KIN"/>
    <property type="match status" value="1"/>
</dbReference>
<protein>
    <recommendedName>
        <fullName evidence="2">histidine kinase</fullName>
        <ecNumber evidence="2">2.7.13.3</ecNumber>
    </recommendedName>
</protein>
<evidence type="ECO:0000256" key="2">
    <source>
        <dbReference type="ARBA" id="ARBA00012438"/>
    </source>
</evidence>
<comment type="catalytic activity">
    <reaction evidence="1">
        <text>ATP + protein L-histidine = ADP + protein N-phospho-L-histidine.</text>
        <dbReference type="EC" id="2.7.13.3"/>
    </reaction>
</comment>
<evidence type="ECO:0000256" key="4">
    <source>
        <dbReference type="SAM" id="MobiDB-lite"/>
    </source>
</evidence>
<dbReference type="PRINTS" id="PR00344">
    <property type="entry name" value="BCTRLSENSOR"/>
</dbReference>
<dbReference type="Pfam" id="PF00512">
    <property type="entry name" value="HisKA"/>
    <property type="match status" value="1"/>
</dbReference>
<dbReference type="RefSeq" id="WP_210808517.1">
    <property type="nucleotide sequence ID" value="NZ_JAGQDG010000003.1"/>
</dbReference>
<dbReference type="SUPFAM" id="SSF47384">
    <property type="entry name" value="Homodimeric domain of signal transducing histidine kinase"/>
    <property type="match status" value="1"/>
</dbReference>
<keyword evidence="3" id="KW-0597">Phosphoprotein</keyword>
<dbReference type="Gene3D" id="3.30.450.20">
    <property type="entry name" value="PAS domain"/>
    <property type="match status" value="1"/>
</dbReference>
<dbReference type="InterPro" id="IPR035965">
    <property type="entry name" value="PAS-like_dom_sf"/>
</dbReference>
<dbReference type="Proteomes" id="UP000672097">
    <property type="component" value="Unassembled WGS sequence"/>
</dbReference>
<evidence type="ECO:0000259" key="6">
    <source>
        <dbReference type="PROSITE" id="PS50109"/>
    </source>
</evidence>
<keyword evidence="8" id="KW-1185">Reference proteome</keyword>
<dbReference type="CDD" id="cd00082">
    <property type="entry name" value="HisKA"/>
    <property type="match status" value="1"/>
</dbReference>
<feature type="transmembrane region" description="Helical" evidence="5">
    <location>
        <begin position="107"/>
        <end position="128"/>
    </location>
</feature>
<dbReference type="Pfam" id="PF25323">
    <property type="entry name" value="6TM_PilS"/>
    <property type="match status" value="1"/>
</dbReference>
<keyword evidence="5" id="KW-0472">Membrane</keyword>
<name>A0ABS5DWK6_9BURK</name>
<reference evidence="7 8" key="1">
    <citation type="submission" date="2021-04" db="EMBL/GenBank/DDBJ databases">
        <title>The genome sequence of type strain Ideonella paludis KCTC 32238.</title>
        <authorList>
            <person name="Liu Y."/>
        </authorList>
    </citation>
    <scope>NUCLEOTIDE SEQUENCE [LARGE SCALE GENOMIC DNA]</scope>
    <source>
        <strain evidence="7 8">KCTC 32238</strain>
    </source>
</reference>
<dbReference type="Pfam" id="PF13188">
    <property type="entry name" value="PAS_8"/>
    <property type="match status" value="1"/>
</dbReference>
<keyword evidence="7" id="KW-0418">Kinase</keyword>
<keyword evidence="5" id="KW-1133">Transmembrane helix</keyword>
<evidence type="ECO:0000256" key="5">
    <source>
        <dbReference type="SAM" id="Phobius"/>
    </source>
</evidence>
<keyword evidence="5" id="KW-0812">Transmembrane</keyword>
<feature type="region of interest" description="Disordered" evidence="4">
    <location>
        <begin position="1"/>
        <end position="55"/>
    </location>
</feature>
<dbReference type="GO" id="GO:0016301">
    <property type="term" value="F:kinase activity"/>
    <property type="evidence" value="ECO:0007669"/>
    <property type="project" value="UniProtKB-KW"/>
</dbReference>
<feature type="transmembrane region" description="Helical" evidence="5">
    <location>
        <begin position="188"/>
        <end position="206"/>
    </location>
</feature>
<dbReference type="PANTHER" id="PTHR43065:SF52">
    <property type="entry name" value="SENSOR PROTEIN KINASE PILS"/>
    <property type="match status" value="1"/>
</dbReference>
<evidence type="ECO:0000256" key="3">
    <source>
        <dbReference type="ARBA" id="ARBA00022553"/>
    </source>
</evidence>
<dbReference type="InterPro" id="IPR004358">
    <property type="entry name" value="Sig_transdc_His_kin-like_C"/>
</dbReference>
<accession>A0ABS5DWK6</accession>